<comment type="function">
    <text evidence="6">Responsible for synthesis of pseudouridine from uracil.</text>
</comment>
<comment type="similarity">
    <text evidence="2 6">Belongs to the pseudouridine synthase RluA family.</text>
</comment>
<evidence type="ECO:0000256" key="6">
    <source>
        <dbReference type="RuleBase" id="RU362028"/>
    </source>
</evidence>
<evidence type="ECO:0000313" key="8">
    <source>
        <dbReference type="EMBL" id="MBB5174854.1"/>
    </source>
</evidence>
<keyword evidence="5" id="KW-0694">RNA-binding</keyword>
<sequence>MNLVSFQWIVPKEWEGAFLREFLREDKQISRKLLKEIKFQGHLSLNDQSVTVKSVIKEGDCVCVRLPVEQVSEVLKPLQYELDIIYEDKHILIINKPPYLPTIPSREDSDYSLANAVVNYYEKQRIPGTFHAVNRLDRNTSGLVLIAKHRYAHDLFVKQLKHTLQRTYLAVVHGRLTPPSGTVRAPIARKTTSIIERMVSPDGKDAITHYHTLDASDKATLVDVQLETGRTHQIRVHFHYLGHSLVGDDLYGGETSKFPRQALHAKRVTFVHPFTSEEMMFEAPISDDMATLIREQIDDRSLLNDC</sequence>
<dbReference type="InterPro" id="IPR006145">
    <property type="entry name" value="PsdUridine_synth_RsuA/RluA"/>
</dbReference>
<dbReference type="InterPro" id="IPR050188">
    <property type="entry name" value="RluA_PseudoU_synthase"/>
</dbReference>
<dbReference type="EC" id="5.4.99.-" evidence="6"/>
<dbReference type="NCBIfam" id="TIGR00005">
    <property type="entry name" value="rluA_subfam"/>
    <property type="match status" value="1"/>
</dbReference>
<evidence type="ECO:0000256" key="2">
    <source>
        <dbReference type="ARBA" id="ARBA00010876"/>
    </source>
</evidence>
<dbReference type="GO" id="GO:0140098">
    <property type="term" value="F:catalytic activity, acting on RNA"/>
    <property type="evidence" value="ECO:0007669"/>
    <property type="project" value="UniProtKB-ARBA"/>
</dbReference>
<dbReference type="InterPro" id="IPR020103">
    <property type="entry name" value="PsdUridine_synth_cat_dom_sf"/>
</dbReference>
<evidence type="ECO:0000256" key="5">
    <source>
        <dbReference type="PROSITE-ProRule" id="PRU00182"/>
    </source>
</evidence>
<keyword evidence="9" id="KW-1185">Reference proteome</keyword>
<dbReference type="PROSITE" id="PS50889">
    <property type="entry name" value="S4"/>
    <property type="match status" value="1"/>
</dbReference>
<dbReference type="PROSITE" id="PS01129">
    <property type="entry name" value="PSI_RLU"/>
    <property type="match status" value="1"/>
</dbReference>
<dbReference type="RefSeq" id="WP_184665256.1">
    <property type="nucleotide sequence ID" value="NZ_JACHHB010000017.1"/>
</dbReference>
<dbReference type="InterPro" id="IPR006225">
    <property type="entry name" value="PsdUridine_synth_RluC/D"/>
</dbReference>
<reference evidence="8 9" key="1">
    <citation type="submission" date="2020-08" db="EMBL/GenBank/DDBJ databases">
        <title>Genomic Encyclopedia of Type Strains, Phase IV (KMG-IV): sequencing the most valuable type-strain genomes for metagenomic binning, comparative biology and taxonomic classification.</title>
        <authorList>
            <person name="Goeker M."/>
        </authorList>
    </citation>
    <scope>NUCLEOTIDE SEQUENCE [LARGE SCALE GENOMIC DNA]</scope>
    <source>
        <strain evidence="8 9">DSM 24696</strain>
    </source>
</reference>
<dbReference type="CDD" id="cd02869">
    <property type="entry name" value="PseudoU_synth_RluA_like"/>
    <property type="match status" value="1"/>
</dbReference>
<dbReference type="Pfam" id="PF00849">
    <property type="entry name" value="PseudoU_synth_2"/>
    <property type="match status" value="1"/>
</dbReference>
<dbReference type="AlphaFoldDB" id="A0A840QU09"/>
<dbReference type="PANTHER" id="PTHR21600">
    <property type="entry name" value="MITOCHONDRIAL RNA PSEUDOURIDINE SYNTHASE"/>
    <property type="match status" value="1"/>
</dbReference>
<dbReference type="GO" id="GO:0009982">
    <property type="term" value="F:pseudouridine synthase activity"/>
    <property type="evidence" value="ECO:0007669"/>
    <property type="project" value="InterPro"/>
</dbReference>
<dbReference type="SUPFAM" id="SSF55120">
    <property type="entry name" value="Pseudouridine synthase"/>
    <property type="match status" value="1"/>
</dbReference>
<evidence type="ECO:0000256" key="4">
    <source>
        <dbReference type="PIRSR" id="PIRSR606225-1"/>
    </source>
</evidence>
<dbReference type="PANTHER" id="PTHR21600:SF35">
    <property type="entry name" value="PSEUDOURIDINE SYNTHASE"/>
    <property type="match status" value="1"/>
</dbReference>
<evidence type="ECO:0000313" key="9">
    <source>
        <dbReference type="Proteomes" id="UP000551878"/>
    </source>
</evidence>
<evidence type="ECO:0000256" key="1">
    <source>
        <dbReference type="ARBA" id="ARBA00000073"/>
    </source>
</evidence>
<name>A0A840QU09_9BACI</name>
<accession>A0A840QU09</accession>
<proteinExistence type="inferred from homology"/>
<dbReference type="InterPro" id="IPR006224">
    <property type="entry name" value="PsdUridine_synth_RluA-like_CS"/>
</dbReference>
<comment type="caution">
    <text evidence="8">The sequence shown here is derived from an EMBL/GenBank/DDBJ whole genome shotgun (WGS) entry which is preliminary data.</text>
</comment>
<gene>
    <name evidence="8" type="ORF">HNQ41_003077</name>
</gene>
<organism evidence="8 9">
    <name type="scientific">Texcoconibacillus texcoconensis</name>
    <dbReference type="NCBI Taxonomy" id="1095777"/>
    <lineage>
        <taxon>Bacteria</taxon>
        <taxon>Bacillati</taxon>
        <taxon>Bacillota</taxon>
        <taxon>Bacilli</taxon>
        <taxon>Bacillales</taxon>
        <taxon>Bacillaceae</taxon>
        <taxon>Texcoconibacillus</taxon>
    </lineage>
</organism>
<feature type="active site" evidence="4">
    <location>
        <position position="137"/>
    </location>
</feature>
<keyword evidence="3 6" id="KW-0413">Isomerase</keyword>
<evidence type="ECO:0000259" key="7">
    <source>
        <dbReference type="Pfam" id="PF00849"/>
    </source>
</evidence>
<feature type="domain" description="Pseudouridine synthase RsuA/RluA-like" evidence="7">
    <location>
        <begin position="90"/>
        <end position="239"/>
    </location>
</feature>
<dbReference type="Proteomes" id="UP000551878">
    <property type="component" value="Unassembled WGS sequence"/>
</dbReference>
<dbReference type="Gene3D" id="3.30.2350.10">
    <property type="entry name" value="Pseudouridine synthase"/>
    <property type="match status" value="1"/>
</dbReference>
<comment type="catalytic activity">
    <reaction evidence="1 6">
        <text>a uridine in RNA = a pseudouridine in RNA</text>
        <dbReference type="Rhea" id="RHEA:48348"/>
        <dbReference type="Rhea" id="RHEA-COMP:12068"/>
        <dbReference type="Rhea" id="RHEA-COMP:12069"/>
        <dbReference type="ChEBI" id="CHEBI:65314"/>
        <dbReference type="ChEBI" id="CHEBI:65315"/>
    </reaction>
</comment>
<dbReference type="CDD" id="cd00165">
    <property type="entry name" value="S4"/>
    <property type="match status" value="1"/>
</dbReference>
<protein>
    <recommendedName>
        <fullName evidence="6">Pseudouridine synthase</fullName>
        <ecNumber evidence="6">5.4.99.-</ecNumber>
    </recommendedName>
</protein>
<dbReference type="GO" id="GO:0000455">
    <property type="term" value="P:enzyme-directed rRNA pseudouridine synthesis"/>
    <property type="evidence" value="ECO:0007669"/>
    <property type="project" value="TreeGrafter"/>
</dbReference>
<dbReference type="GO" id="GO:0003723">
    <property type="term" value="F:RNA binding"/>
    <property type="evidence" value="ECO:0007669"/>
    <property type="project" value="UniProtKB-KW"/>
</dbReference>
<dbReference type="EMBL" id="JACHHB010000017">
    <property type="protein sequence ID" value="MBB5174854.1"/>
    <property type="molecule type" value="Genomic_DNA"/>
</dbReference>
<dbReference type="FunFam" id="3.30.2350.10:FF:000005">
    <property type="entry name" value="Pseudouridine synthase"/>
    <property type="match status" value="1"/>
</dbReference>
<evidence type="ECO:0000256" key="3">
    <source>
        <dbReference type="ARBA" id="ARBA00023235"/>
    </source>
</evidence>